<dbReference type="GO" id="GO:1990745">
    <property type="term" value="C:EARP complex"/>
    <property type="evidence" value="ECO:0007669"/>
    <property type="project" value="InterPro"/>
</dbReference>
<reference evidence="4" key="2">
    <citation type="journal article" date="2013" name="Nat. Commun.">
        <title>Genome of the Chinese tree shrew.</title>
        <authorList>
            <person name="Fan Y."/>
            <person name="Huang Z.Y."/>
            <person name="Cao C.C."/>
            <person name="Chen C.S."/>
            <person name="Chen Y.X."/>
            <person name="Fan D.D."/>
            <person name="He J."/>
            <person name="Hou H.L."/>
            <person name="Hu L."/>
            <person name="Hu X.T."/>
            <person name="Jiang X.T."/>
            <person name="Lai R."/>
            <person name="Lang Y.S."/>
            <person name="Liang B."/>
            <person name="Liao S.G."/>
            <person name="Mu D."/>
            <person name="Ma Y.Y."/>
            <person name="Niu Y.Y."/>
            <person name="Sun X.Q."/>
            <person name="Xia J.Q."/>
            <person name="Xiao J."/>
            <person name="Xiong Z.Q."/>
            <person name="Xu L."/>
            <person name="Yang L."/>
            <person name="Zhang Y."/>
            <person name="Zhao W."/>
            <person name="Zhao X.D."/>
            <person name="Zheng Y.T."/>
            <person name="Zhou J.M."/>
            <person name="Zhu Y.B."/>
            <person name="Zhang G.J."/>
            <person name="Wang J."/>
            <person name="Yao Y.G."/>
        </authorList>
    </citation>
    <scope>NUCLEOTIDE SEQUENCE [LARGE SCALE GENOMIC DNA]</scope>
</reference>
<gene>
    <name evidence="3" type="ORF">TREES_T100018837</name>
</gene>
<dbReference type="FunCoup" id="L8YDL8">
    <property type="interactions" value="2114"/>
</dbReference>
<feature type="domain" description="Syndetin C-terminal" evidence="2">
    <location>
        <begin position="162"/>
        <end position="384"/>
    </location>
</feature>
<dbReference type="eggNOG" id="KOG2939">
    <property type="taxonomic scope" value="Eukaryota"/>
</dbReference>
<evidence type="ECO:0000259" key="2">
    <source>
        <dbReference type="Pfam" id="PF10474"/>
    </source>
</evidence>
<name>L8YDL8_TUPCH</name>
<evidence type="ECO:0000313" key="3">
    <source>
        <dbReference type="EMBL" id="ELV13050.1"/>
    </source>
</evidence>
<dbReference type="InterPro" id="IPR040047">
    <property type="entry name" value="VPS50"/>
</dbReference>
<dbReference type="EMBL" id="KB363169">
    <property type="protein sequence ID" value="ELV13050.1"/>
    <property type="molecule type" value="Genomic_DNA"/>
</dbReference>
<dbReference type="GO" id="GO:0032456">
    <property type="term" value="P:endocytic recycling"/>
    <property type="evidence" value="ECO:0007669"/>
    <property type="project" value="InterPro"/>
</dbReference>
<dbReference type="GO" id="GO:0005829">
    <property type="term" value="C:cytosol"/>
    <property type="evidence" value="ECO:0007669"/>
    <property type="project" value="GOC"/>
</dbReference>
<dbReference type="PANTHER" id="PTHR13258:SF0">
    <property type="entry name" value="SYNDETIN"/>
    <property type="match status" value="1"/>
</dbReference>
<evidence type="ECO:0000256" key="1">
    <source>
        <dbReference type="SAM" id="MobiDB-lite"/>
    </source>
</evidence>
<reference evidence="4" key="1">
    <citation type="submission" date="2012-07" db="EMBL/GenBank/DDBJ databases">
        <title>Genome of the Chinese tree shrew, a rising model animal genetically related to primates.</title>
        <authorList>
            <person name="Zhang G."/>
            <person name="Fan Y."/>
            <person name="Yao Y."/>
            <person name="Huang Z."/>
        </authorList>
    </citation>
    <scope>NUCLEOTIDE SEQUENCE [LARGE SCALE GENOMIC DNA]</scope>
</reference>
<dbReference type="PANTHER" id="PTHR13258">
    <property type="entry name" value="SYNDETIN"/>
    <property type="match status" value="1"/>
</dbReference>
<dbReference type="STRING" id="246437.L8YDL8"/>
<dbReference type="GO" id="GO:0000149">
    <property type="term" value="F:SNARE binding"/>
    <property type="evidence" value="ECO:0007669"/>
    <property type="project" value="TreeGrafter"/>
</dbReference>
<dbReference type="InParanoid" id="L8YDL8"/>
<keyword evidence="4" id="KW-1185">Reference proteome</keyword>
<dbReference type="Pfam" id="PF10474">
    <property type="entry name" value="Syndetin_C"/>
    <property type="match status" value="1"/>
</dbReference>
<dbReference type="InterPro" id="IPR019514">
    <property type="entry name" value="Syndetin_C"/>
</dbReference>
<organism evidence="3 4">
    <name type="scientific">Tupaia chinensis</name>
    <name type="common">Chinese tree shrew</name>
    <name type="synonym">Tupaia belangeri chinensis</name>
    <dbReference type="NCBI Taxonomy" id="246437"/>
    <lineage>
        <taxon>Eukaryota</taxon>
        <taxon>Metazoa</taxon>
        <taxon>Chordata</taxon>
        <taxon>Craniata</taxon>
        <taxon>Vertebrata</taxon>
        <taxon>Euteleostomi</taxon>
        <taxon>Mammalia</taxon>
        <taxon>Eutheria</taxon>
        <taxon>Euarchontoglires</taxon>
        <taxon>Scandentia</taxon>
        <taxon>Tupaiidae</taxon>
        <taxon>Tupaia</taxon>
    </lineage>
</organism>
<dbReference type="GO" id="GO:0042147">
    <property type="term" value="P:retrograde transport, endosome to Golgi"/>
    <property type="evidence" value="ECO:0007669"/>
    <property type="project" value="InterPro"/>
</dbReference>
<feature type="region of interest" description="Disordered" evidence="1">
    <location>
        <begin position="120"/>
        <end position="142"/>
    </location>
</feature>
<protein>
    <submittedName>
        <fullName evidence="3">Coiled-coil domain-containing protein 132</fullName>
    </submittedName>
</protein>
<proteinExistence type="predicted"/>
<dbReference type="Proteomes" id="UP000011518">
    <property type="component" value="Unassembled WGS sequence"/>
</dbReference>
<sequence>MQVGEEFCGSKSEVLQESIRKQSVNYFKNYHRTRLDELRMFLENETWELCPVKSNFSILQLHEFKFMEQSRSPSVSPSKQPVSTSSKTVTLFEQYCSGGNPFEIQANHKDEETEDVLASNGYESDEQEKSAYQEYDSDSDVPEELKRDYVDEQTGDAPVKRVFLAEQFEFLQPHLDAVMPAVKKPFLQQFYSQTVSTASELRKPIYWIVAGKAIDYEQMLLLMANVKWDVKEIMSQHNIYVDALLKASEFEQFNRRLSEVSKRVRIPLPVSNILWEHCIRLANRTIVEGYANVKKCSNEGRALMQLDFQQFLMKLEKLTDIRPIPDKEFVETYIKAYYLTENDMERWIKEHREYSTKQLTNLVNVCLGSHINKKARQKLLAAIDDIDRPKR</sequence>
<evidence type="ECO:0000313" key="4">
    <source>
        <dbReference type="Proteomes" id="UP000011518"/>
    </source>
</evidence>
<accession>L8YDL8</accession>
<dbReference type="AlphaFoldDB" id="L8YDL8"/>